<sequence>MQREKRTHFSVHTMSDLHVIRGTSEIVSCVNTGCCRTPCPREELHWIDFYISLIVEEPYTDTTIPQASGLINILTLKRLQTIEVFQKLCSIFNRVVVQTVHCRYLRGPPCF</sequence>
<evidence type="ECO:0000313" key="2">
    <source>
        <dbReference type="Proteomes" id="UP001497453"/>
    </source>
</evidence>
<keyword evidence="2" id="KW-1185">Reference proteome</keyword>
<accession>A0ABP1CWV8</accession>
<dbReference type="Proteomes" id="UP001497453">
    <property type="component" value="Chromosome 11"/>
</dbReference>
<organism evidence="1 2">
    <name type="scientific">Somion occarium</name>
    <dbReference type="NCBI Taxonomy" id="3059160"/>
    <lineage>
        <taxon>Eukaryota</taxon>
        <taxon>Fungi</taxon>
        <taxon>Dikarya</taxon>
        <taxon>Basidiomycota</taxon>
        <taxon>Agaricomycotina</taxon>
        <taxon>Agaricomycetes</taxon>
        <taxon>Polyporales</taxon>
        <taxon>Cerrenaceae</taxon>
        <taxon>Somion</taxon>
    </lineage>
</organism>
<dbReference type="EMBL" id="OZ037954">
    <property type="protein sequence ID" value="CAL1699203.1"/>
    <property type="molecule type" value="Genomic_DNA"/>
</dbReference>
<name>A0ABP1CWV8_9APHY</name>
<evidence type="ECO:0000313" key="1">
    <source>
        <dbReference type="EMBL" id="CAL1699203.1"/>
    </source>
</evidence>
<proteinExistence type="predicted"/>
<gene>
    <name evidence="1" type="ORF">GFSPODELE1_LOCUS2555</name>
</gene>
<reference evidence="2" key="1">
    <citation type="submission" date="2024-04" db="EMBL/GenBank/DDBJ databases">
        <authorList>
            <person name="Shaw F."/>
            <person name="Minotto A."/>
        </authorList>
    </citation>
    <scope>NUCLEOTIDE SEQUENCE [LARGE SCALE GENOMIC DNA]</scope>
</reference>
<protein>
    <submittedName>
        <fullName evidence="1">Uncharacterized protein</fullName>
    </submittedName>
</protein>